<reference evidence="8" key="2">
    <citation type="submission" date="2024-01" db="EMBL/GenBank/DDBJ databases">
        <title>Comparative genomics of Cryptococcus and Kwoniella reveals pathogenesis evolution and contrasting modes of karyotype evolution via chromosome fusion or intercentromeric recombination.</title>
        <authorList>
            <person name="Coelho M.A."/>
            <person name="David-Palma M."/>
            <person name="Shea T."/>
            <person name="Bowers K."/>
            <person name="McGinley-Smith S."/>
            <person name="Mohammad A.W."/>
            <person name="Gnirke A."/>
            <person name="Yurkov A.M."/>
            <person name="Nowrousian M."/>
            <person name="Sun S."/>
            <person name="Cuomo C.A."/>
            <person name="Heitman J."/>
        </authorList>
    </citation>
    <scope>NUCLEOTIDE SEQUENCE</scope>
    <source>
        <strain evidence="8">CBS 12478</strain>
    </source>
</reference>
<reference evidence="8" key="1">
    <citation type="submission" date="2017-08" db="EMBL/GenBank/DDBJ databases">
        <authorList>
            <person name="Cuomo C."/>
            <person name="Billmyre B."/>
            <person name="Heitman J."/>
        </authorList>
    </citation>
    <scope>NUCLEOTIDE SEQUENCE</scope>
    <source>
        <strain evidence="8">CBS 12478</strain>
    </source>
</reference>
<proteinExistence type="predicted"/>
<dbReference type="EMBL" id="CP144052">
    <property type="protein sequence ID" value="WWD16930.1"/>
    <property type="molecule type" value="Genomic_DNA"/>
</dbReference>
<evidence type="ECO:0000256" key="4">
    <source>
        <dbReference type="ARBA" id="ARBA00023163"/>
    </source>
</evidence>
<accession>A0AAJ8MUV7</accession>
<dbReference type="InterPro" id="IPR001138">
    <property type="entry name" value="Zn2Cys6_DnaBD"/>
</dbReference>
<evidence type="ECO:0000313" key="9">
    <source>
        <dbReference type="Proteomes" id="UP000322225"/>
    </source>
</evidence>
<gene>
    <name evidence="8" type="ORF">CI109_101362</name>
</gene>
<evidence type="ECO:0000256" key="6">
    <source>
        <dbReference type="SAM" id="MobiDB-lite"/>
    </source>
</evidence>
<feature type="region of interest" description="Disordered" evidence="6">
    <location>
        <begin position="134"/>
        <end position="154"/>
    </location>
</feature>
<dbReference type="GeneID" id="43590555"/>
<dbReference type="Gene3D" id="4.10.240.10">
    <property type="entry name" value="Zn(2)-C6 fungal-type DNA-binding domain"/>
    <property type="match status" value="1"/>
</dbReference>
<dbReference type="GO" id="GO:0008270">
    <property type="term" value="F:zinc ion binding"/>
    <property type="evidence" value="ECO:0007669"/>
    <property type="project" value="InterPro"/>
</dbReference>
<evidence type="ECO:0000256" key="2">
    <source>
        <dbReference type="ARBA" id="ARBA00023015"/>
    </source>
</evidence>
<keyword evidence="9" id="KW-1185">Reference proteome</keyword>
<feature type="compositionally biased region" description="Low complexity" evidence="6">
    <location>
        <begin position="104"/>
        <end position="113"/>
    </location>
</feature>
<dbReference type="PANTHER" id="PTHR31845:SF17">
    <property type="entry name" value="ZN(II)2CYS6 TRANSCRIPTION FACTOR (EUROFUNG)"/>
    <property type="match status" value="1"/>
</dbReference>
<dbReference type="RefSeq" id="XP_065823027.1">
    <property type="nucleotide sequence ID" value="XM_065966955.1"/>
</dbReference>
<evidence type="ECO:0000256" key="5">
    <source>
        <dbReference type="ARBA" id="ARBA00023242"/>
    </source>
</evidence>
<dbReference type="PROSITE" id="PS50048">
    <property type="entry name" value="ZN2_CY6_FUNGAL_2"/>
    <property type="match status" value="1"/>
</dbReference>
<organism evidence="8 9">
    <name type="scientific">Kwoniella shandongensis</name>
    <dbReference type="NCBI Taxonomy" id="1734106"/>
    <lineage>
        <taxon>Eukaryota</taxon>
        <taxon>Fungi</taxon>
        <taxon>Dikarya</taxon>
        <taxon>Basidiomycota</taxon>
        <taxon>Agaricomycotina</taxon>
        <taxon>Tremellomycetes</taxon>
        <taxon>Tremellales</taxon>
        <taxon>Cryptococcaceae</taxon>
        <taxon>Kwoniella</taxon>
    </lineage>
</organism>
<feature type="domain" description="Zn(2)-C6 fungal-type" evidence="7">
    <location>
        <begin position="13"/>
        <end position="41"/>
    </location>
</feature>
<dbReference type="SMART" id="SM00066">
    <property type="entry name" value="GAL4"/>
    <property type="match status" value="1"/>
</dbReference>
<feature type="region of interest" description="Disordered" evidence="6">
    <location>
        <begin position="73"/>
        <end position="122"/>
    </location>
</feature>
<dbReference type="PROSITE" id="PS00463">
    <property type="entry name" value="ZN2_CY6_FUNGAL_1"/>
    <property type="match status" value="1"/>
</dbReference>
<sequence>MNTPPPTSKALKACALCRRYKVRCVGGIPCRRCVETSSQCTPQVPTTVPIPERVSKLERELDSLRALVEQTRQELHHVKRRSSRSPTSFTPTYGPLRSPRDSSTRTPSVSPTPTEKDVEEEDLVHIENIRLNKRKGDSDYRGHGGTKRQRQDVDVGEEMEKVAFQIFGKRCASMFPFIDSRKPLDFEKMKSDSSLFYWSVLAVGAREADELLPLHLYAKSKAVSMARETLFGRRPSTGDLEGLIIMWTWLSEARSPGHVVSVAHELGVEGTCTRMYEGYLDSLKMGRCMDEEETEELKEVLRIYGSVFVMDILASVISTRPRLLNNNDFVRQCRFLVADPNHSLSDLRAVIQVEATDMMARVQSVGSRYRHAGLPLPMDLIQEVQNQNGALDTFRLKWASYLQTTVHERYKSSRESEGSHRLERSLTYIYLVSKVAINCFPLQAYLHVAVDHARQLAKFVVDCYQPPIIIYTSNFTQLQITHAAVLLIRAHVSGKYYATKIYALLDHLPPASMTAAPPRIEQPVPSTYASDVTTNPLGDINSDLFAFLVDSVDGVPESDHMFATGQAGDMWGYNASSSL</sequence>
<dbReference type="Proteomes" id="UP000322225">
    <property type="component" value="Chromosome 2"/>
</dbReference>
<protein>
    <recommendedName>
        <fullName evidence="7">Zn(2)-C6 fungal-type domain-containing protein</fullName>
    </recommendedName>
</protein>
<keyword evidence="3" id="KW-0238">DNA-binding</keyword>
<name>A0AAJ8MUV7_9TREE</name>
<dbReference type="Pfam" id="PF00172">
    <property type="entry name" value="Zn_clus"/>
    <property type="match status" value="1"/>
</dbReference>
<comment type="subcellular location">
    <subcellularLocation>
        <location evidence="1">Nucleus</location>
    </subcellularLocation>
</comment>
<keyword evidence="4" id="KW-0804">Transcription</keyword>
<dbReference type="CDD" id="cd12148">
    <property type="entry name" value="fungal_TF_MHR"/>
    <property type="match status" value="1"/>
</dbReference>
<feature type="compositionally biased region" description="Low complexity" evidence="6">
    <location>
        <begin position="84"/>
        <end position="97"/>
    </location>
</feature>
<dbReference type="KEGG" id="ksn:43590555"/>
<dbReference type="GO" id="GO:0005634">
    <property type="term" value="C:nucleus"/>
    <property type="evidence" value="ECO:0007669"/>
    <property type="project" value="UniProtKB-SubCell"/>
</dbReference>
<keyword evidence="2" id="KW-0805">Transcription regulation</keyword>
<evidence type="ECO:0000256" key="1">
    <source>
        <dbReference type="ARBA" id="ARBA00004123"/>
    </source>
</evidence>
<evidence type="ECO:0000313" key="8">
    <source>
        <dbReference type="EMBL" id="WWD16930.1"/>
    </source>
</evidence>
<dbReference type="GO" id="GO:0000976">
    <property type="term" value="F:transcription cis-regulatory region binding"/>
    <property type="evidence" value="ECO:0007669"/>
    <property type="project" value="TreeGrafter"/>
</dbReference>
<dbReference type="CDD" id="cd00067">
    <property type="entry name" value="GAL4"/>
    <property type="match status" value="1"/>
</dbReference>
<dbReference type="InterPro" id="IPR051089">
    <property type="entry name" value="prtT"/>
</dbReference>
<dbReference type="InterPro" id="IPR036864">
    <property type="entry name" value="Zn2-C6_fun-type_DNA-bd_sf"/>
</dbReference>
<dbReference type="GO" id="GO:0000981">
    <property type="term" value="F:DNA-binding transcription factor activity, RNA polymerase II-specific"/>
    <property type="evidence" value="ECO:0007669"/>
    <property type="project" value="InterPro"/>
</dbReference>
<dbReference type="SUPFAM" id="SSF57701">
    <property type="entry name" value="Zn2/Cys6 DNA-binding domain"/>
    <property type="match status" value="1"/>
</dbReference>
<dbReference type="PANTHER" id="PTHR31845">
    <property type="entry name" value="FINGER DOMAIN PROTEIN, PUTATIVE-RELATED"/>
    <property type="match status" value="1"/>
</dbReference>
<keyword evidence="5" id="KW-0539">Nucleus</keyword>
<evidence type="ECO:0000256" key="3">
    <source>
        <dbReference type="ARBA" id="ARBA00023125"/>
    </source>
</evidence>
<evidence type="ECO:0000259" key="7">
    <source>
        <dbReference type="PROSITE" id="PS50048"/>
    </source>
</evidence>
<dbReference type="AlphaFoldDB" id="A0AAJ8MUV7"/>